<dbReference type="InterPro" id="IPR039524">
    <property type="entry name" value="PIGO/GPI13"/>
</dbReference>
<reference evidence="10 11" key="1">
    <citation type="submission" date="2018-11" db="EMBL/GenBank/DDBJ databases">
        <authorList>
            <consortium name="Pathogen Informatics"/>
        </authorList>
    </citation>
    <scope>NUCLEOTIDE SEQUENCE [LARGE SCALE GENOMIC DNA]</scope>
    <source>
        <strain evidence="10 11">Zambia</strain>
    </source>
</reference>
<dbReference type="PANTHER" id="PTHR23071">
    <property type="entry name" value="PHOSPHATIDYLINOSITOL GLYCAN"/>
    <property type="match status" value="1"/>
</dbReference>
<dbReference type="PANTHER" id="PTHR23071:SF1">
    <property type="entry name" value="GPI ETHANOLAMINE PHOSPHATE TRANSFERASE 3"/>
    <property type="match status" value="1"/>
</dbReference>
<evidence type="ECO:0000256" key="7">
    <source>
        <dbReference type="ARBA" id="ARBA00022989"/>
    </source>
</evidence>
<protein>
    <submittedName>
        <fullName evidence="10">Uncharacterized protein</fullName>
    </submittedName>
</protein>
<gene>
    <name evidence="10" type="ORF">SMRZ_LOCUS6648</name>
</gene>
<dbReference type="GO" id="GO:0051377">
    <property type="term" value="F:mannose-ethanolamine phosphotransferase activity"/>
    <property type="evidence" value="ECO:0007669"/>
    <property type="project" value="InterPro"/>
</dbReference>
<evidence type="ECO:0000256" key="9">
    <source>
        <dbReference type="ARBA" id="ARBA00023180"/>
    </source>
</evidence>
<dbReference type="CDD" id="cd16023">
    <property type="entry name" value="GPI_EPT_3"/>
    <property type="match status" value="1"/>
</dbReference>
<evidence type="ECO:0000256" key="6">
    <source>
        <dbReference type="ARBA" id="ARBA00022824"/>
    </source>
</evidence>
<evidence type="ECO:0000313" key="10">
    <source>
        <dbReference type="EMBL" id="VDO72260.1"/>
    </source>
</evidence>
<comment type="subcellular location">
    <subcellularLocation>
        <location evidence="1">Endoplasmic reticulum membrane</location>
        <topology evidence="1">Multi-pass membrane protein</topology>
    </subcellularLocation>
</comment>
<evidence type="ECO:0000256" key="8">
    <source>
        <dbReference type="ARBA" id="ARBA00023136"/>
    </source>
</evidence>
<evidence type="ECO:0000256" key="1">
    <source>
        <dbReference type="ARBA" id="ARBA00004477"/>
    </source>
</evidence>
<organism evidence="10 11">
    <name type="scientific">Schistosoma margrebowiei</name>
    <dbReference type="NCBI Taxonomy" id="48269"/>
    <lineage>
        <taxon>Eukaryota</taxon>
        <taxon>Metazoa</taxon>
        <taxon>Spiralia</taxon>
        <taxon>Lophotrochozoa</taxon>
        <taxon>Platyhelminthes</taxon>
        <taxon>Trematoda</taxon>
        <taxon>Digenea</taxon>
        <taxon>Strigeidida</taxon>
        <taxon>Schistosomatoidea</taxon>
        <taxon>Schistosomatidae</taxon>
        <taxon>Schistosoma</taxon>
    </lineage>
</organism>
<keyword evidence="8" id="KW-0472">Membrane</keyword>
<dbReference type="UniPathway" id="UPA00196"/>
<evidence type="ECO:0000256" key="2">
    <source>
        <dbReference type="ARBA" id="ARBA00004687"/>
    </source>
</evidence>
<dbReference type="GO" id="GO:0006506">
    <property type="term" value="P:GPI anchor biosynthetic process"/>
    <property type="evidence" value="ECO:0007669"/>
    <property type="project" value="UniProtKB-UniPathway"/>
</dbReference>
<dbReference type="Gene3D" id="3.40.720.10">
    <property type="entry name" value="Alkaline Phosphatase, subunit A"/>
    <property type="match status" value="2"/>
</dbReference>
<dbReference type="SUPFAM" id="SSF53649">
    <property type="entry name" value="Alkaline phosphatase-like"/>
    <property type="match status" value="1"/>
</dbReference>
<dbReference type="InterPro" id="IPR037675">
    <property type="entry name" value="PIG-O_N"/>
</dbReference>
<comment type="pathway">
    <text evidence="2">Glycolipid biosynthesis; glycosylphosphatidylinositol-anchor biosynthesis.</text>
</comment>
<keyword evidence="4" id="KW-0808">Transferase</keyword>
<accession>A0A183LS73</accession>
<keyword evidence="9" id="KW-0325">Glycoprotein</keyword>
<evidence type="ECO:0000313" key="11">
    <source>
        <dbReference type="Proteomes" id="UP000277204"/>
    </source>
</evidence>
<keyword evidence="7" id="KW-1133">Transmembrane helix</keyword>
<dbReference type="STRING" id="48269.A0A183LS73"/>
<evidence type="ECO:0000256" key="4">
    <source>
        <dbReference type="ARBA" id="ARBA00022679"/>
    </source>
</evidence>
<dbReference type="GO" id="GO:0005789">
    <property type="term" value="C:endoplasmic reticulum membrane"/>
    <property type="evidence" value="ECO:0007669"/>
    <property type="project" value="UniProtKB-SubCell"/>
</dbReference>
<dbReference type="EMBL" id="UZAI01002510">
    <property type="protein sequence ID" value="VDO72260.1"/>
    <property type="molecule type" value="Genomic_DNA"/>
</dbReference>
<dbReference type="AlphaFoldDB" id="A0A183LS73"/>
<dbReference type="InterPro" id="IPR017850">
    <property type="entry name" value="Alkaline_phosphatase_core_sf"/>
</dbReference>
<keyword evidence="6" id="KW-0256">Endoplasmic reticulum</keyword>
<proteinExistence type="predicted"/>
<keyword evidence="11" id="KW-1185">Reference proteome</keyword>
<keyword evidence="5" id="KW-0812">Transmembrane</keyword>
<keyword evidence="3" id="KW-0337">GPI-anchor biosynthesis</keyword>
<evidence type="ECO:0000256" key="5">
    <source>
        <dbReference type="ARBA" id="ARBA00022692"/>
    </source>
</evidence>
<name>A0A183LS73_9TREM</name>
<evidence type="ECO:0000256" key="3">
    <source>
        <dbReference type="ARBA" id="ARBA00022502"/>
    </source>
</evidence>
<sequence length="782" mass="90831">MDYMIKKYSKSLIKYINKHCDYKISILSKLPSIIIAFLGISLFLHGFLLNRTELYNETNEKLKLSLKYPSTFARNGRIILLLVDALGYALVQDNTENNQLLPGHISSHSQNRYHPLLDSLSKAVFIGKFIADPPTTTLQRLKALMTGSMPTFIDAGSNFGGSKVLEDNLLKQWNKAGKQIRFVGDETWIDLFPDSFSHYKAYSSFNVKDLDTVDRGVENYFLHALNGTAWDWDNGVVDSQTPQTHWDILIGHMLGIDHCGHTYGPAHPEMTRKLNELNSFINVTHLSCACLHNLLGVGVALNFRAKALLVEWISISIRLYAIRRIVSKLQSSDILFVLGDHGMTRSGDHGGDSDAELEAAFIVFTADQSSFVIKDDSENQTNRRLYQIDLVPTLSFLTNVPIPYSNLGILYDHLLGYGADLHQGMVLNFIQMFTYTANYFYNISKLPLSPILMSYMNRIIYNSTYDWIEQFNDIQLINILHELQFIFRIHWTQFNDSLILFDHTDIMTWSFPCLPFIMILYPSILLLFRLLIRYFLICREELTYSSACRSILDPWISKSLNKLNPIYEFYPISWIRVTFACFMLIICLRMYWRLLFKYLNIYIGINQSNKVNWRKLCLFILIGSLLSLLWMVDSAESMNWIRFIPKHKLHTVRIWVARILLMTIFYIFFQLLKSPFQLIQSINFIKSIQSNDCNQSIQRSVLYLYTLWTMTCLTVLPLLSLLVFLNEFHIIWLVFIIIFVQIHIHATNVKCNHMDKCIKSEFNIIIYSNIQCTKHSFYSLIT</sequence>
<dbReference type="Proteomes" id="UP000277204">
    <property type="component" value="Unassembled WGS sequence"/>
</dbReference>